<evidence type="ECO:0000256" key="2">
    <source>
        <dbReference type="ARBA" id="ARBA00022692"/>
    </source>
</evidence>
<evidence type="ECO:0000313" key="8">
    <source>
        <dbReference type="Proteomes" id="UP000321110"/>
    </source>
</evidence>
<feature type="transmembrane region" description="Helical" evidence="6">
    <location>
        <begin position="64"/>
        <end position="82"/>
    </location>
</feature>
<evidence type="ECO:0000313" key="7">
    <source>
        <dbReference type="EMBL" id="TXI28413.1"/>
    </source>
</evidence>
<dbReference type="Pfam" id="PF04610">
    <property type="entry name" value="TrbL"/>
    <property type="match status" value="1"/>
</dbReference>
<keyword evidence="3 6" id="KW-1133">Transmembrane helix</keyword>
<feature type="transmembrane region" description="Helical" evidence="6">
    <location>
        <begin position="233"/>
        <end position="250"/>
    </location>
</feature>
<feature type="transmembrane region" description="Helical" evidence="6">
    <location>
        <begin position="142"/>
        <end position="160"/>
    </location>
</feature>
<name>A0A5C7VV39_AQUAC</name>
<evidence type="ECO:0000256" key="4">
    <source>
        <dbReference type="ARBA" id="ARBA00023136"/>
    </source>
</evidence>
<dbReference type="InterPro" id="IPR007688">
    <property type="entry name" value="Conjugal_tfr_TrbL/VirB6"/>
</dbReference>
<proteinExistence type="predicted"/>
<evidence type="ECO:0000256" key="5">
    <source>
        <dbReference type="SAM" id="MobiDB-lite"/>
    </source>
</evidence>
<evidence type="ECO:0000256" key="6">
    <source>
        <dbReference type="SAM" id="Phobius"/>
    </source>
</evidence>
<reference evidence="7 8" key="1">
    <citation type="submission" date="2018-09" db="EMBL/GenBank/DDBJ databases">
        <title>Metagenome Assembled Genomes from an Advanced Water Purification Facility.</title>
        <authorList>
            <person name="Stamps B.W."/>
            <person name="Spear J.R."/>
        </authorList>
    </citation>
    <scope>NUCLEOTIDE SEQUENCE [LARGE SCALE GENOMIC DNA]</scope>
    <source>
        <strain evidence="7">Bin_52_1</strain>
    </source>
</reference>
<feature type="compositionally biased region" description="Low complexity" evidence="5">
    <location>
        <begin position="352"/>
        <end position="434"/>
    </location>
</feature>
<feature type="transmembrane region" description="Helical" evidence="6">
    <location>
        <begin position="167"/>
        <end position="187"/>
    </location>
</feature>
<feature type="compositionally biased region" description="Gly residues" evidence="5">
    <location>
        <begin position="339"/>
        <end position="351"/>
    </location>
</feature>
<dbReference type="GO" id="GO:0016020">
    <property type="term" value="C:membrane"/>
    <property type="evidence" value="ECO:0007669"/>
    <property type="project" value="UniProtKB-SubCell"/>
</dbReference>
<feature type="region of interest" description="Disordered" evidence="5">
    <location>
        <begin position="506"/>
        <end position="543"/>
    </location>
</feature>
<comment type="caution">
    <text evidence="7">The sequence shown here is derived from an EMBL/GenBank/DDBJ whole genome shotgun (WGS) entry which is preliminary data.</text>
</comment>
<organism evidence="7 8">
    <name type="scientific">Aquipseudomonas alcaligenes</name>
    <name type="common">Pseudomonas alcaligenes</name>
    <dbReference type="NCBI Taxonomy" id="43263"/>
    <lineage>
        <taxon>Bacteria</taxon>
        <taxon>Pseudomonadati</taxon>
        <taxon>Pseudomonadota</taxon>
        <taxon>Gammaproteobacteria</taxon>
        <taxon>Pseudomonadales</taxon>
        <taxon>Pseudomonadaceae</taxon>
        <taxon>Aquipseudomonas</taxon>
    </lineage>
</organism>
<accession>A0A5C7VV39</accession>
<keyword evidence="2 6" id="KW-0812">Transmembrane</keyword>
<feature type="transmembrane region" description="Helical" evidence="6">
    <location>
        <begin position="199"/>
        <end position="221"/>
    </location>
</feature>
<protein>
    <submittedName>
        <fullName evidence="7">P-type conjugative transfer protein TrbL</fullName>
    </submittedName>
</protein>
<sequence>MDASAAINSTGLMNNVLQKFEENTATWGTLFESAATRLFWTLAIISMVWTFGMMALRKADIGEFFAEFVRFTIFTGFFWWALDNGPAFANTIIRSLQQLGGEANALGGFSDDFTPSRIVDIGFVCLGKALASVSGWSPIDSFIGVVLALGVLILMTLIAVNMLLLLISAWILSYAGIFFLGFGGAKWTSDMAINYYKTVLGIAAQIMAMLLLVGIGKNIIFDYYSRMENGVQFMEMAVILVVAVVLFVLTNKVPQLISGIITGASVGGAGIGTFGAGAAVGAAGMAAAALATGGAAMAAGAANISGGAQALMAAFRSAQSNVAAGTDITSSLAGAFGGGGGGDGGSGGGMPSGSESSSPLAAAMGDGMSGTSQFSSSPSSSFSSSQSSEQASSSSSSSQASSTESSSQGTSQASSSSNTGQEGGQSNSSSGSSSKLATAGRIAADMGANLAGGMGRMAANKAAEISSAAQARIADTAGARLAQEIANPGAQSQERRDNQDIAAAETIRSQQERTEKAEEAREFLQQQSSPVFEGDSIAASPTDVNAAEEIAAFRDRNQNA</sequence>
<dbReference type="NCBIfam" id="TIGR02783">
    <property type="entry name" value="TrbL_P"/>
    <property type="match status" value="1"/>
</dbReference>
<feature type="region of interest" description="Disordered" evidence="5">
    <location>
        <begin position="339"/>
        <end position="437"/>
    </location>
</feature>
<dbReference type="EMBL" id="SSFO01000276">
    <property type="protein sequence ID" value="TXI28413.1"/>
    <property type="molecule type" value="Genomic_DNA"/>
</dbReference>
<dbReference type="Proteomes" id="UP000321110">
    <property type="component" value="Unassembled WGS sequence"/>
</dbReference>
<dbReference type="InterPro" id="IPR014150">
    <property type="entry name" value="Conjugal_tfr_TrbL"/>
</dbReference>
<evidence type="ECO:0000256" key="3">
    <source>
        <dbReference type="ARBA" id="ARBA00022989"/>
    </source>
</evidence>
<dbReference type="GO" id="GO:0030255">
    <property type="term" value="P:protein secretion by the type IV secretion system"/>
    <property type="evidence" value="ECO:0007669"/>
    <property type="project" value="InterPro"/>
</dbReference>
<dbReference type="AlphaFoldDB" id="A0A5C7VV39"/>
<feature type="transmembrane region" description="Helical" evidence="6">
    <location>
        <begin position="38"/>
        <end position="57"/>
    </location>
</feature>
<comment type="subcellular location">
    <subcellularLocation>
        <location evidence="1">Membrane</location>
        <topology evidence="1">Multi-pass membrane protein</topology>
    </subcellularLocation>
</comment>
<gene>
    <name evidence="7" type="primary">trbL</name>
    <name evidence="7" type="ORF">E6Q69_16415</name>
</gene>
<evidence type="ECO:0000256" key="1">
    <source>
        <dbReference type="ARBA" id="ARBA00004141"/>
    </source>
</evidence>
<feature type="compositionally biased region" description="Basic and acidic residues" evidence="5">
    <location>
        <begin position="510"/>
        <end position="522"/>
    </location>
</feature>
<keyword evidence="4 6" id="KW-0472">Membrane</keyword>